<dbReference type="KEGG" id="csy:CENSYa_0607"/>
<dbReference type="AlphaFoldDB" id="A0RV73"/>
<proteinExistence type="predicted"/>
<reference evidence="1 2" key="1">
    <citation type="journal article" date="2006" name="Proc. Natl. Acad. Sci. U.S.A.">
        <title>Genomic analysis of the uncultivated marine crenarchaeote Cenarchaeum symbiosum.</title>
        <authorList>
            <person name="Hallam S.J."/>
            <person name="Konstantinidis K.T."/>
            <person name="Putnam N."/>
            <person name="Schleper C."/>
            <person name="Watanabe Y."/>
            <person name="Sugahara J."/>
            <person name="Preston C."/>
            <person name="de la Torre J."/>
            <person name="Richardson P.M."/>
            <person name="DeLong E.F."/>
        </authorList>
    </citation>
    <scope>NUCLEOTIDE SEQUENCE [LARGE SCALE GENOMIC DNA]</scope>
    <source>
        <strain evidence="2">A</strain>
    </source>
</reference>
<protein>
    <submittedName>
        <fullName evidence="1">Uncharacterized protein</fullName>
    </submittedName>
</protein>
<organism evidence="1 2">
    <name type="scientific">Cenarchaeum symbiosum (strain A)</name>
    <dbReference type="NCBI Taxonomy" id="414004"/>
    <lineage>
        <taxon>Archaea</taxon>
        <taxon>Nitrososphaerota</taxon>
        <taxon>Candidatus Cenarchaeales</taxon>
        <taxon>Candidatus Cenarchaeaceae</taxon>
        <taxon>Candidatus Cenarchaeum</taxon>
    </lineage>
</organism>
<name>A0RV73_CENSY</name>
<accession>A0RV73</accession>
<dbReference type="HOGENOM" id="CLU_2140095_0_0_2"/>
<evidence type="ECO:0000313" key="1">
    <source>
        <dbReference type="EMBL" id="ABK77240.1"/>
    </source>
</evidence>
<gene>
    <name evidence="1" type="ordered locus">CENSYa_0607</name>
</gene>
<sequence>MSLGCVAQCASFGWKYPVSRRCIRGAAGFELLPERRLMAGWRPIWSISARNSSVMRMFSLRSSVLSESMRIPRSHNQQIFRFGGDYSVPGLNTHLFYFFKYFRITCRRHKNP</sequence>
<dbReference type="Proteomes" id="UP000000758">
    <property type="component" value="Chromosome"/>
</dbReference>
<dbReference type="EMBL" id="DP000238">
    <property type="protein sequence ID" value="ABK77240.1"/>
    <property type="molecule type" value="Genomic_DNA"/>
</dbReference>
<dbReference type="STRING" id="414004.CENSYa_0607"/>
<keyword evidence="2" id="KW-1185">Reference proteome</keyword>
<evidence type="ECO:0000313" key="2">
    <source>
        <dbReference type="Proteomes" id="UP000000758"/>
    </source>
</evidence>
<dbReference type="EnsemblBacteria" id="ABK77240">
    <property type="protein sequence ID" value="ABK77240"/>
    <property type="gene ID" value="CENSYa_0607"/>
</dbReference>